<gene>
    <name evidence="2" type="ORF">MELLADRAFT_123820</name>
</gene>
<dbReference type="HOGENOM" id="CLU_150810_2_0_1"/>
<organism evidence="3">
    <name type="scientific">Melampsora larici-populina (strain 98AG31 / pathotype 3-4-7)</name>
    <name type="common">Poplar leaf rust fungus</name>
    <dbReference type="NCBI Taxonomy" id="747676"/>
    <lineage>
        <taxon>Eukaryota</taxon>
        <taxon>Fungi</taxon>
        <taxon>Dikarya</taxon>
        <taxon>Basidiomycota</taxon>
        <taxon>Pucciniomycotina</taxon>
        <taxon>Pucciniomycetes</taxon>
        <taxon>Pucciniales</taxon>
        <taxon>Melampsoraceae</taxon>
        <taxon>Melampsora</taxon>
    </lineage>
</organism>
<dbReference type="Proteomes" id="UP000001072">
    <property type="component" value="Unassembled WGS sequence"/>
</dbReference>
<accession>F4RAP7</accession>
<evidence type="ECO:0000313" key="3">
    <source>
        <dbReference type="Proteomes" id="UP000001072"/>
    </source>
</evidence>
<dbReference type="InParanoid" id="F4RAP7"/>
<feature type="signal peptide" evidence="1">
    <location>
        <begin position="1"/>
        <end position="25"/>
    </location>
</feature>
<proteinExistence type="predicted"/>
<evidence type="ECO:0000256" key="1">
    <source>
        <dbReference type="SAM" id="SignalP"/>
    </source>
</evidence>
<protein>
    <submittedName>
        <fullName evidence="2">Secreted protein</fullName>
    </submittedName>
</protein>
<sequence length="133" mass="14779">MLHQSFVKICVLASILCLSSLIVSSTKFFTTKCHSEFTGSDSDDIIVCKDGRNSEQQNCHKKQCWLNGNQWVQLDGCVIAGSHGGVSKQQCVRYNWMEDDGVFECHNDGGRDYYCGGTPETIPFITCTSCFST</sequence>
<dbReference type="GeneID" id="18926486"/>
<dbReference type="KEGG" id="mlr:MELLADRAFT_123820"/>
<dbReference type="EMBL" id="GL883094">
    <property type="protein sequence ID" value="EGG10517.1"/>
    <property type="molecule type" value="Genomic_DNA"/>
</dbReference>
<dbReference type="VEuPathDB" id="FungiDB:MELLADRAFT_123820"/>
<name>F4RAP7_MELLP</name>
<keyword evidence="1" id="KW-0732">Signal</keyword>
<evidence type="ECO:0000313" key="2">
    <source>
        <dbReference type="EMBL" id="EGG10517.1"/>
    </source>
</evidence>
<keyword evidence="3" id="KW-1185">Reference proteome</keyword>
<feature type="chain" id="PRO_5003321470" evidence="1">
    <location>
        <begin position="26"/>
        <end position="133"/>
    </location>
</feature>
<dbReference type="AlphaFoldDB" id="F4RAP7"/>
<reference evidence="3" key="1">
    <citation type="journal article" date="2011" name="Proc. Natl. Acad. Sci. U.S.A.">
        <title>Obligate biotrophy features unraveled by the genomic analysis of rust fungi.</title>
        <authorList>
            <person name="Duplessis S."/>
            <person name="Cuomo C.A."/>
            <person name="Lin Y.-C."/>
            <person name="Aerts A."/>
            <person name="Tisserant E."/>
            <person name="Veneault-Fourrey C."/>
            <person name="Joly D.L."/>
            <person name="Hacquard S."/>
            <person name="Amselem J."/>
            <person name="Cantarel B.L."/>
            <person name="Chiu R."/>
            <person name="Coutinho P.M."/>
            <person name="Feau N."/>
            <person name="Field M."/>
            <person name="Frey P."/>
            <person name="Gelhaye E."/>
            <person name="Goldberg J."/>
            <person name="Grabherr M.G."/>
            <person name="Kodira C.D."/>
            <person name="Kohler A."/>
            <person name="Kuees U."/>
            <person name="Lindquist E.A."/>
            <person name="Lucas S.M."/>
            <person name="Mago R."/>
            <person name="Mauceli E."/>
            <person name="Morin E."/>
            <person name="Murat C."/>
            <person name="Pangilinan J.L."/>
            <person name="Park R."/>
            <person name="Pearson M."/>
            <person name="Quesneville H."/>
            <person name="Rouhier N."/>
            <person name="Sakthikumar S."/>
            <person name="Salamov A.A."/>
            <person name="Schmutz J."/>
            <person name="Selles B."/>
            <person name="Shapiro H."/>
            <person name="Tanguay P."/>
            <person name="Tuskan G.A."/>
            <person name="Henrissat B."/>
            <person name="Van de Peer Y."/>
            <person name="Rouze P."/>
            <person name="Ellis J.G."/>
            <person name="Dodds P.N."/>
            <person name="Schein J.E."/>
            <person name="Zhong S."/>
            <person name="Hamelin R.C."/>
            <person name="Grigoriev I.V."/>
            <person name="Szabo L.J."/>
            <person name="Martin F."/>
        </authorList>
    </citation>
    <scope>NUCLEOTIDE SEQUENCE [LARGE SCALE GENOMIC DNA]</scope>
    <source>
        <strain evidence="3">98AG31 / pathotype 3-4-7</strain>
    </source>
</reference>
<dbReference type="RefSeq" id="XP_007405986.1">
    <property type="nucleotide sequence ID" value="XM_007405924.1"/>
</dbReference>